<dbReference type="CDD" id="cd10017">
    <property type="entry name" value="B3_DNA"/>
    <property type="match status" value="1"/>
</dbReference>
<keyword evidence="5" id="KW-0539">Nucleus</keyword>
<evidence type="ECO:0000256" key="3">
    <source>
        <dbReference type="ARBA" id="ARBA00023125"/>
    </source>
</evidence>
<keyword evidence="4" id="KW-0804">Transcription</keyword>
<dbReference type="PANTHER" id="PTHR31140">
    <property type="entry name" value="B3 DOMAIN-CONTAINING TRANSCRIPTION FACTOR ABI3"/>
    <property type="match status" value="1"/>
</dbReference>
<evidence type="ECO:0000256" key="1">
    <source>
        <dbReference type="ARBA" id="ARBA00004123"/>
    </source>
</evidence>
<dbReference type="InterPro" id="IPR003340">
    <property type="entry name" value="B3_DNA-bd"/>
</dbReference>
<evidence type="ECO:0000256" key="4">
    <source>
        <dbReference type="ARBA" id="ARBA00023163"/>
    </source>
</evidence>
<dbReference type="SUPFAM" id="SSF101936">
    <property type="entry name" value="DNA-binding pseudobarrel domain"/>
    <property type="match status" value="1"/>
</dbReference>
<dbReference type="SMART" id="SM01019">
    <property type="entry name" value="B3"/>
    <property type="match status" value="1"/>
</dbReference>
<dbReference type="PROSITE" id="PS50863">
    <property type="entry name" value="B3"/>
    <property type="match status" value="1"/>
</dbReference>
<keyword evidence="3" id="KW-0238">DNA-binding</keyword>
<proteinExistence type="predicted"/>
<name>A0A835JKW2_9ROSI</name>
<evidence type="ECO:0000256" key="5">
    <source>
        <dbReference type="ARBA" id="ARBA00023242"/>
    </source>
</evidence>
<dbReference type="Gene3D" id="2.40.330.10">
    <property type="entry name" value="DNA-binding pseudobarrel domain"/>
    <property type="match status" value="1"/>
</dbReference>
<comment type="subcellular location">
    <subcellularLocation>
        <location evidence="1">Nucleus</location>
    </subcellularLocation>
</comment>
<sequence>MVNNIPGFWKKRGSKAFDRHRDEMENFSKFLSETDVKRRLTVPMKFLKSLPSFNGGHAVEFEARDEMGKAWTFQCSIRQNGHPKLVITRGWMGFISSKKLKMGDRVSFFKYKNRATSETFYEVRAEKTIKIFGAVIGYAPC</sequence>
<dbReference type="InterPro" id="IPR044800">
    <property type="entry name" value="LEC2-like"/>
</dbReference>
<dbReference type="Pfam" id="PF02362">
    <property type="entry name" value="B3"/>
    <property type="match status" value="1"/>
</dbReference>
<evidence type="ECO:0000256" key="2">
    <source>
        <dbReference type="ARBA" id="ARBA00023015"/>
    </source>
</evidence>
<dbReference type="GO" id="GO:0003700">
    <property type="term" value="F:DNA-binding transcription factor activity"/>
    <property type="evidence" value="ECO:0007669"/>
    <property type="project" value="InterPro"/>
</dbReference>
<feature type="domain" description="TF-B3" evidence="6">
    <location>
        <begin position="25"/>
        <end position="127"/>
    </location>
</feature>
<dbReference type="InterPro" id="IPR015300">
    <property type="entry name" value="DNA-bd_pseudobarrel_sf"/>
</dbReference>
<dbReference type="AlphaFoldDB" id="A0A835JKW2"/>
<dbReference type="PANTHER" id="PTHR31140:SF145">
    <property type="entry name" value="TF-B3 DOMAIN-CONTAINING PROTEIN"/>
    <property type="match status" value="1"/>
</dbReference>
<dbReference type="Proteomes" id="UP000657918">
    <property type="component" value="Unassembled WGS sequence"/>
</dbReference>
<dbReference type="GO" id="GO:0003677">
    <property type="term" value="F:DNA binding"/>
    <property type="evidence" value="ECO:0007669"/>
    <property type="project" value="UniProtKB-KW"/>
</dbReference>
<organism evidence="7 8">
    <name type="scientific">Salix dunnii</name>
    <dbReference type="NCBI Taxonomy" id="1413687"/>
    <lineage>
        <taxon>Eukaryota</taxon>
        <taxon>Viridiplantae</taxon>
        <taxon>Streptophyta</taxon>
        <taxon>Embryophyta</taxon>
        <taxon>Tracheophyta</taxon>
        <taxon>Spermatophyta</taxon>
        <taxon>Magnoliopsida</taxon>
        <taxon>eudicotyledons</taxon>
        <taxon>Gunneridae</taxon>
        <taxon>Pentapetalae</taxon>
        <taxon>rosids</taxon>
        <taxon>fabids</taxon>
        <taxon>Malpighiales</taxon>
        <taxon>Salicaceae</taxon>
        <taxon>Saliceae</taxon>
        <taxon>Salix</taxon>
    </lineage>
</organism>
<evidence type="ECO:0000313" key="7">
    <source>
        <dbReference type="EMBL" id="KAF9671131.1"/>
    </source>
</evidence>
<evidence type="ECO:0000259" key="6">
    <source>
        <dbReference type="PROSITE" id="PS50863"/>
    </source>
</evidence>
<dbReference type="OrthoDB" id="954231at2759"/>
<keyword evidence="2" id="KW-0805">Transcription regulation</keyword>
<evidence type="ECO:0000313" key="8">
    <source>
        <dbReference type="Proteomes" id="UP000657918"/>
    </source>
</evidence>
<comment type="caution">
    <text evidence="7">The sequence shown here is derived from an EMBL/GenBank/DDBJ whole genome shotgun (WGS) entry which is preliminary data.</text>
</comment>
<keyword evidence="8" id="KW-1185">Reference proteome</keyword>
<gene>
    <name evidence="7" type="ORF">SADUNF_Sadunf12G0015600</name>
</gene>
<accession>A0A835JKW2</accession>
<dbReference type="EMBL" id="JADGMS010000012">
    <property type="protein sequence ID" value="KAF9671131.1"/>
    <property type="molecule type" value="Genomic_DNA"/>
</dbReference>
<reference evidence="7 8" key="1">
    <citation type="submission" date="2020-10" db="EMBL/GenBank/DDBJ databases">
        <title>Plant Genome Project.</title>
        <authorList>
            <person name="Zhang R.-G."/>
        </authorList>
    </citation>
    <scope>NUCLEOTIDE SEQUENCE [LARGE SCALE GENOMIC DNA]</scope>
    <source>
        <strain evidence="7">FAFU-HL-1</strain>
        <tissue evidence="7">Leaf</tissue>
    </source>
</reference>
<protein>
    <recommendedName>
        <fullName evidence="6">TF-B3 domain-containing protein</fullName>
    </recommendedName>
</protein>
<dbReference type="GO" id="GO:0005634">
    <property type="term" value="C:nucleus"/>
    <property type="evidence" value="ECO:0007669"/>
    <property type="project" value="UniProtKB-SubCell"/>
</dbReference>